<evidence type="ECO:0000256" key="6">
    <source>
        <dbReference type="ARBA" id="ARBA00022692"/>
    </source>
</evidence>
<protein>
    <recommendedName>
        <fullName evidence="16">Phospholipid/glycerol acyltransferase domain-containing protein</fullName>
    </recommendedName>
</protein>
<dbReference type="PANTHER" id="PTHR23063:SF52">
    <property type="entry name" value="LYSOPHOSPHATIDYLCHOLINE ACYLTRANSFERASE"/>
    <property type="match status" value="1"/>
</dbReference>
<feature type="domain" description="Phospholipid/glycerol acyltransferase" evidence="16">
    <location>
        <begin position="128"/>
        <end position="239"/>
    </location>
</feature>
<evidence type="ECO:0000256" key="13">
    <source>
        <dbReference type="ARBA" id="ARBA00025707"/>
    </source>
</evidence>
<dbReference type="GO" id="GO:0008654">
    <property type="term" value="P:phospholipid biosynthetic process"/>
    <property type="evidence" value="ECO:0007669"/>
    <property type="project" value="UniProtKB-KW"/>
</dbReference>
<dbReference type="InterPro" id="IPR002123">
    <property type="entry name" value="Plipid/glycerol_acylTrfase"/>
</dbReference>
<dbReference type="Pfam" id="PF01553">
    <property type="entry name" value="Acyltransferase"/>
    <property type="match status" value="1"/>
</dbReference>
<comment type="subcellular location">
    <subcellularLocation>
        <location evidence="1">Membrane</location>
    </subcellularLocation>
</comment>
<keyword evidence="4" id="KW-0444">Lipid biosynthesis</keyword>
<organism evidence="17 18">
    <name type="scientific">Laodelphax striatellus</name>
    <name type="common">Small brown planthopper</name>
    <name type="synonym">Delphax striatella</name>
    <dbReference type="NCBI Taxonomy" id="195883"/>
    <lineage>
        <taxon>Eukaryota</taxon>
        <taxon>Metazoa</taxon>
        <taxon>Ecdysozoa</taxon>
        <taxon>Arthropoda</taxon>
        <taxon>Hexapoda</taxon>
        <taxon>Insecta</taxon>
        <taxon>Pterygota</taxon>
        <taxon>Neoptera</taxon>
        <taxon>Paraneoptera</taxon>
        <taxon>Hemiptera</taxon>
        <taxon>Auchenorrhyncha</taxon>
        <taxon>Fulgoroidea</taxon>
        <taxon>Delphacidae</taxon>
        <taxon>Criomorphinae</taxon>
        <taxon>Laodelphax</taxon>
    </lineage>
</organism>
<keyword evidence="11" id="KW-1208">Phospholipid metabolism</keyword>
<evidence type="ECO:0000256" key="1">
    <source>
        <dbReference type="ARBA" id="ARBA00004370"/>
    </source>
</evidence>
<evidence type="ECO:0000256" key="4">
    <source>
        <dbReference type="ARBA" id="ARBA00022516"/>
    </source>
</evidence>
<dbReference type="SUPFAM" id="SSF69593">
    <property type="entry name" value="Glycerol-3-phosphate (1)-acyltransferase"/>
    <property type="match status" value="1"/>
</dbReference>
<evidence type="ECO:0000256" key="8">
    <source>
        <dbReference type="ARBA" id="ARBA00023098"/>
    </source>
</evidence>
<reference evidence="17 18" key="1">
    <citation type="journal article" date="2017" name="Gigascience">
        <title>Genome sequence of the small brown planthopper, Laodelphax striatellus.</title>
        <authorList>
            <person name="Zhu J."/>
            <person name="Jiang F."/>
            <person name="Wang X."/>
            <person name="Yang P."/>
            <person name="Bao Y."/>
            <person name="Zhao W."/>
            <person name="Wang W."/>
            <person name="Lu H."/>
            <person name="Wang Q."/>
            <person name="Cui N."/>
            <person name="Li J."/>
            <person name="Chen X."/>
            <person name="Luo L."/>
            <person name="Yu J."/>
            <person name="Kang L."/>
            <person name="Cui F."/>
        </authorList>
    </citation>
    <scope>NUCLEOTIDE SEQUENCE [LARGE SCALE GENOMIC DNA]</scope>
    <source>
        <strain evidence="17">Lst14</strain>
    </source>
</reference>
<dbReference type="PANTHER" id="PTHR23063">
    <property type="entry name" value="PHOSPHOLIPID ACYLTRANSFERASE"/>
    <property type="match status" value="1"/>
</dbReference>
<comment type="similarity">
    <text evidence="3">Belongs to the 1-acyl-sn-glycerol-3-phosphate acyltransferase family.</text>
</comment>
<evidence type="ECO:0000256" key="12">
    <source>
        <dbReference type="ARBA" id="ARBA00023315"/>
    </source>
</evidence>
<evidence type="ECO:0000256" key="3">
    <source>
        <dbReference type="ARBA" id="ARBA00008655"/>
    </source>
</evidence>
<keyword evidence="7 15" id="KW-1133">Transmembrane helix</keyword>
<keyword evidence="18" id="KW-1185">Reference proteome</keyword>
<comment type="caution">
    <text evidence="17">The sequence shown here is derived from an EMBL/GenBank/DDBJ whole genome shotgun (WGS) entry which is preliminary data.</text>
</comment>
<dbReference type="CDD" id="cd07991">
    <property type="entry name" value="LPLAT_LPCAT1-like"/>
    <property type="match status" value="1"/>
</dbReference>
<dbReference type="FunCoup" id="A0A482X107">
    <property type="interactions" value="1316"/>
</dbReference>
<feature type="transmembrane region" description="Helical" evidence="15">
    <location>
        <begin position="57"/>
        <end position="78"/>
    </location>
</feature>
<dbReference type="GO" id="GO:0016020">
    <property type="term" value="C:membrane"/>
    <property type="evidence" value="ECO:0007669"/>
    <property type="project" value="UniProtKB-SubCell"/>
</dbReference>
<evidence type="ECO:0000256" key="9">
    <source>
        <dbReference type="ARBA" id="ARBA00023136"/>
    </source>
</evidence>
<dbReference type="OrthoDB" id="272512at2759"/>
<evidence type="ECO:0000256" key="10">
    <source>
        <dbReference type="ARBA" id="ARBA00023209"/>
    </source>
</evidence>
<dbReference type="InterPro" id="IPR011992">
    <property type="entry name" value="EF-hand-dom_pair"/>
</dbReference>
<keyword evidence="5" id="KW-0808">Transferase</keyword>
<sequence>MMCTMNGKLGGSEEDSISRSSPSTEMVNPFVHHLELTTTYEKIKAGILTVLVLPLRLLIIMGLLIGAWLLACVGLYGLTEDELRRKPLTGWRLHLKHAGANLLKVGFVVLGFRIKVTGRSALRSEAPILAVAPHSSFVDIVASVYSGGSSAVTRPENQQVPIFGKLINFTQPVYVWRDDPNSRQKTIQEIIDRAKSAENWSQVLIFPEGTCTNRSCLITFKPGAFYPGVPVQPVLLRYPNKLDTVTWTWEGPGVWKLMWLTLVQPQSNCEIEFLPVYHPNEEEKKDPKLYAQNVRRLMARALGVPCLDYTYDDCQLAAKAKALGLEQNSQLMQTHKYRIRLGLTRRRVEENLIASNKKSLSAEGAKWLSLDEFSNFLQVPSHEPALQLLFNVFKEGDEERINSREYLLTALIISKACSKEDMFHQAFQLCGDEDEHLNREDFKFVMRLFCRMSNDELDRWFTMIDVQECGRISYYDLEEYSSGRFGDILGCKVNPFTDRLSNHDKRD</sequence>
<proteinExistence type="inferred from homology"/>
<dbReference type="Proteomes" id="UP000291343">
    <property type="component" value="Unassembled WGS sequence"/>
</dbReference>
<evidence type="ECO:0000256" key="5">
    <source>
        <dbReference type="ARBA" id="ARBA00022679"/>
    </source>
</evidence>
<dbReference type="SMART" id="SM00563">
    <property type="entry name" value="PlsC"/>
    <property type="match status" value="1"/>
</dbReference>
<keyword evidence="12" id="KW-0012">Acyltransferase</keyword>
<dbReference type="SMR" id="A0A482X107"/>
<evidence type="ECO:0000256" key="14">
    <source>
        <dbReference type="SAM" id="MobiDB-lite"/>
    </source>
</evidence>
<name>A0A482X107_LAOST</name>
<dbReference type="UniPathway" id="UPA00085"/>
<gene>
    <name evidence="17" type="ORF">LSTR_LSTR001025</name>
</gene>
<evidence type="ECO:0000256" key="2">
    <source>
        <dbReference type="ARBA" id="ARBA00005074"/>
    </source>
</evidence>
<comment type="pathway">
    <text evidence="2">Lipid metabolism; phospholipid metabolism.</text>
</comment>
<keyword evidence="9 15" id="KW-0472">Membrane</keyword>
<evidence type="ECO:0000259" key="16">
    <source>
        <dbReference type="SMART" id="SM00563"/>
    </source>
</evidence>
<dbReference type="SUPFAM" id="SSF47473">
    <property type="entry name" value="EF-hand"/>
    <property type="match status" value="1"/>
</dbReference>
<dbReference type="GO" id="GO:0008374">
    <property type="term" value="F:O-acyltransferase activity"/>
    <property type="evidence" value="ECO:0007669"/>
    <property type="project" value="InterPro"/>
</dbReference>
<keyword evidence="10" id="KW-0594">Phospholipid biosynthesis</keyword>
<evidence type="ECO:0000256" key="7">
    <source>
        <dbReference type="ARBA" id="ARBA00022989"/>
    </source>
</evidence>
<dbReference type="InParanoid" id="A0A482X107"/>
<dbReference type="STRING" id="195883.A0A482X107"/>
<keyword evidence="8" id="KW-0443">Lipid metabolism</keyword>
<keyword evidence="6 15" id="KW-0812">Transmembrane</keyword>
<feature type="region of interest" description="Disordered" evidence="14">
    <location>
        <begin position="1"/>
        <end position="24"/>
    </location>
</feature>
<evidence type="ECO:0000256" key="15">
    <source>
        <dbReference type="SAM" id="Phobius"/>
    </source>
</evidence>
<dbReference type="EMBL" id="QKKF02019844">
    <property type="protein sequence ID" value="RZF39504.1"/>
    <property type="molecule type" value="Genomic_DNA"/>
</dbReference>
<dbReference type="InterPro" id="IPR045252">
    <property type="entry name" value="LPCAT1-like"/>
</dbReference>
<accession>A0A482X107</accession>
<dbReference type="Gene3D" id="1.10.238.10">
    <property type="entry name" value="EF-hand"/>
    <property type="match status" value="1"/>
</dbReference>
<evidence type="ECO:0000313" key="18">
    <source>
        <dbReference type="Proteomes" id="UP000291343"/>
    </source>
</evidence>
<evidence type="ECO:0000313" key="17">
    <source>
        <dbReference type="EMBL" id="RZF39504.1"/>
    </source>
</evidence>
<dbReference type="GO" id="GO:0042171">
    <property type="term" value="F:lysophosphatidic acid acyltransferase activity"/>
    <property type="evidence" value="ECO:0007669"/>
    <property type="project" value="TreeGrafter"/>
</dbReference>
<dbReference type="AlphaFoldDB" id="A0A482X107"/>
<evidence type="ECO:0000256" key="11">
    <source>
        <dbReference type="ARBA" id="ARBA00023264"/>
    </source>
</evidence>
<comment type="pathway">
    <text evidence="13">Phospholipid metabolism.</text>
</comment>
<dbReference type="GO" id="GO:0005783">
    <property type="term" value="C:endoplasmic reticulum"/>
    <property type="evidence" value="ECO:0007669"/>
    <property type="project" value="TreeGrafter"/>
</dbReference>